<dbReference type="SMART" id="SM00098">
    <property type="entry name" value="alkPPc"/>
    <property type="match status" value="1"/>
</dbReference>
<evidence type="ECO:0000256" key="3">
    <source>
        <dbReference type="PIRSR" id="PIRSR601952-1"/>
    </source>
</evidence>
<feature type="non-terminal residue" evidence="8">
    <location>
        <position position="1"/>
    </location>
</feature>
<feature type="binding site" evidence="4">
    <location>
        <position position="379"/>
    </location>
    <ligand>
        <name>Zn(2+)</name>
        <dbReference type="ChEBI" id="CHEBI:29105"/>
        <label>2</label>
    </ligand>
</feature>
<evidence type="ECO:0000256" key="7">
    <source>
        <dbReference type="SAM" id="SignalP"/>
    </source>
</evidence>
<dbReference type="CDD" id="cd16012">
    <property type="entry name" value="ALP"/>
    <property type="match status" value="1"/>
</dbReference>
<keyword evidence="6" id="KW-0812">Transmembrane</keyword>
<keyword evidence="6" id="KW-1133">Transmembrane helix</keyword>
<evidence type="ECO:0000256" key="1">
    <source>
        <dbReference type="ARBA" id="ARBA00012647"/>
    </source>
</evidence>
<feature type="binding site" evidence="4">
    <location>
        <position position="453"/>
    </location>
    <ligand>
        <name>Zn(2+)</name>
        <dbReference type="ChEBI" id="CHEBI:29105"/>
        <label>2</label>
    </ligand>
</feature>
<dbReference type="PANTHER" id="PTHR11596">
    <property type="entry name" value="ALKALINE PHOSPHATASE"/>
    <property type="match status" value="1"/>
</dbReference>
<comment type="caution">
    <text evidence="8">The sequence shown here is derived from an EMBL/GenBank/DDBJ whole genome shotgun (WGS) entry which is preliminary data.</text>
</comment>
<feature type="binding site" evidence="4">
    <location>
        <position position="71"/>
    </location>
    <ligand>
        <name>Mg(2+)</name>
        <dbReference type="ChEBI" id="CHEBI:18420"/>
    </ligand>
</feature>
<evidence type="ECO:0000256" key="2">
    <source>
        <dbReference type="ARBA" id="ARBA00022553"/>
    </source>
</evidence>
<feature type="binding site" evidence="4">
    <location>
        <position position="71"/>
    </location>
    <ligand>
        <name>Zn(2+)</name>
        <dbReference type="ChEBI" id="CHEBI:29105"/>
        <label>2</label>
    </ligand>
</feature>
<dbReference type="InterPro" id="IPR001952">
    <property type="entry name" value="Alkaline_phosphatase"/>
</dbReference>
<evidence type="ECO:0000256" key="4">
    <source>
        <dbReference type="PIRSR" id="PIRSR601952-2"/>
    </source>
</evidence>
<dbReference type="Proteomes" id="UP001432322">
    <property type="component" value="Unassembled WGS sequence"/>
</dbReference>
<sequence length="569" mass="62502">IHERSKSTLIEVMHSASVVVLLATAVAVGAQYQQSEIQFWNALGHEHLEQKLKWKAPEEKGPKNVIFFLGDGMGLSMVTAGRVIAAEKAGRDYRNQKWAFEKFDFSGILKTSSYDFHTTDSAAGAMALFTGHKVEQNTLGRLPGFGETCEKGDAAHVNDGIAELALARGMDVGVVSTTRLTDATPASNFAKGVHRLMEFDNSTEIQNTKCVDIAQQIVRHPADKFKVLMGGGHAYFTPKEEGGYRTDGRNIEKEWLSLPGHRSLLRTIDDINAHNVNYNDQVLGVFHDKSFNYHLDELNNTKRTQPRLVDMAKKALEVLQKSTNDNGFYLMIEGGHIDLAEHENKMNLATEELSEFSHTIETIRGLVGEDTLVVVTADHGHALTLPGYVHKQNSILAAEVETDGMDADGLPIPNIHFAAGPGSKTNRSTYTEEDRKKDHFVSPAAYPAHWGAHGGEDIGIWTQGPYSWIFSGSMENTQVAYMIKFLLCLDQNEPTLCKLRREETGGNYATAPTAAAFKDDVLTSTSTPLSVIILAVVAVAGALSTVILSTLLIRSKRPNKVESIEMNHS</sequence>
<dbReference type="Pfam" id="PF00245">
    <property type="entry name" value="Alk_phosphatase"/>
    <property type="match status" value="1"/>
</dbReference>
<proteinExistence type="inferred from homology"/>
<keyword evidence="4" id="KW-0862">Zinc</keyword>
<organism evidence="8 9">
    <name type="scientific">Pristionchus fissidentatus</name>
    <dbReference type="NCBI Taxonomy" id="1538716"/>
    <lineage>
        <taxon>Eukaryota</taxon>
        <taxon>Metazoa</taxon>
        <taxon>Ecdysozoa</taxon>
        <taxon>Nematoda</taxon>
        <taxon>Chromadorea</taxon>
        <taxon>Rhabditida</taxon>
        <taxon>Rhabditina</taxon>
        <taxon>Diplogasteromorpha</taxon>
        <taxon>Diplogasteroidea</taxon>
        <taxon>Neodiplogasteridae</taxon>
        <taxon>Pristionchus</taxon>
    </lineage>
</organism>
<feature type="binding site" evidence="4">
    <location>
        <position position="338"/>
    </location>
    <ligand>
        <name>Zn(2+)</name>
        <dbReference type="ChEBI" id="CHEBI:29105"/>
        <label>2</label>
    </ligand>
</feature>
<evidence type="ECO:0000256" key="5">
    <source>
        <dbReference type="RuleBase" id="RU003946"/>
    </source>
</evidence>
<keyword evidence="2" id="KW-0597">Phosphoprotein</keyword>
<comment type="cofactor">
    <cofactor evidence="4">
        <name>Mg(2+)</name>
        <dbReference type="ChEBI" id="CHEBI:18420"/>
    </cofactor>
    <text evidence="4">Binds 1 Mg(2+) ion.</text>
</comment>
<dbReference type="EMBL" id="BTSY01000004">
    <property type="protein sequence ID" value="GMT24759.1"/>
    <property type="molecule type" value="Genomic_DNA"/>
</dbReference>
<keyword evidence="9" id="KW-1185">Reference proteome</keyword>
<keyword evidence="4" id="KW-0460">Magnesium</keyword>
<evidence type="ECO:0000313" key="8">
    <source>
        <dbReference type="EMBL" id="GMT24759.1"/>
    </source>
</evidence>
<dbReference type="GO" id="GO:0046872">
    <property type="term" value="F:metal ion binding"/>
    <property type="evidence" value="ECO:0007669"/>
    <property type="project" value="UniProtKB-KW"/>
</dbReference>
<feature type="binding site" evidence="4">
    <location>
        <position position="333"/>
    </location>
    <ligand>
        <name>Mg(2+)</name>
        <dbReference type="ChEBI" id="CHEBI:18420"/>
    </ligand>
</feature>
<comment type="cofactor">
    <cofactor evidence="4">
        <name>Zn(2+)</name>
        <dbReference type="ChEBI" id="CHEBI:29105"/>
    </cofactor>
    <text evidence="4">Binds 2 Zn(2+) ions.</text>
</comment>
<reference evidence="8" key="1">
    <citation type="submission" date="2023-10" db="EMBL/GenBank/DDBJ databases">
        <title>Genome assembly of Pristionchus species.</title>
        <authorList>
            <person name="Yoshida K."/>
            <person name="Sommer R.J."/>
        </authorList>
    </citation>
    <scope>NUCLEOTIDE SEQUENCE</scope>
    <source>
        <strain evidence="8">RS5133</strain>
    </source>
</reference>
<comment type="similarity">
    <text evidence="5">Belongs to the alkaline phosphatase family.</text>
</comment>
<feature type="binding site" evidence="4">
    <location>
        <position position="378"/>
    </location>
    <ligand>
        <name>Zn(2+)</name>
        <dbReference type="ChEBI" id="CHEBI:29105"/>
        <label>2</label>
    </ligand>
</feature>
<accession>A0AAV5W4C6</accession>
<dbReference type="PRINTS" id="PR00113">
    <property type="entry name" value="ALKPHPHTASE"/>
</dbReference>
<dbReference type="AlphaFoldDB" id="A0AAV5W4C6"/>
<name>A0AAV5W4C6_9BILA</name>
<feature type="active site" description="Phosphoserine intermediate" evidence="3">
    <location>
        <position position="121"/>
    </location>
</feature>
<keyword evidence="4" id="KW-0479">Metal-binding</keyword>
<feature type="binding site" evidence="4">
    <location>
        <position position="184"/>
    </location>
    <ligand>
        <name>Mg(2+)</name>
        <dbReference type="ChEBI" id="CHEBI:18420"/>
    </ligand>
</feature>
<keyword evidence="7" id="KW-0732">Signal</keyword>
<evidence type="ECO:0000256" key="6">
    <source>
        <dbReference type="SAM" id="Phobius"/>
    </source>
</evidence>
<dbReference type="EC" id="3.1.3.1" evidence="1"/>
<dbReference type="GO" id="GO:0004035">
    <property type="term" value="F:alkaline phosphatase activity"/>
    <property type="evidence" value="ECO:0007669"/>
    <property type="project" value="UniProtKB-EC"/>
</dbReference>
<gene>
    <name evidence="8" type="ORF">PFISCL1PPCAC_16056</name>
</gene>
<dbReference type="SUPFAM" id="SSF53649">
    <property type="entry name" value="Alkaline phosphatase-like"/>
    <property type="match status" value="1"/>
</dbReference>
<feature type="chain" id="PRO_5043596390" description="alkaline phosphatase" evidence="7">
    <location>
        <begin position="31"/>
        <end position="569"/>
    </location>
</feature>
<dbReference type="InterPro" id="IPR017850">
    <property type="entry name" value="Alkaline_phosphatase_core_sf"/>
</dbReference>
<evidence type="ECO:0000313" key="9">
    <source>
        <dbReference type="Proteomes" id="UP001432322"/>
    </source>
</evidence>
<feature type="binding site" evidence="4">
    <location>
        <position position="182"/>
    </location>
    <ligand>
        <name>Mg(2+)</name>
        <dbReference type="ChEBI" id="CHEBI:18420"/>
    </ligand>
</feature>
<protein>
    <recommendedName>
        <fullName evidence="1">alkaline phosphatase</fullName>
        <ecNumber evidence="1">3.1.3.1</ecNumber>
    </recommendedName>
</protein>
<dbReference type="PANTHER" id="PTHR11596:SF5">
    <property type="entry name" value="ALKALINE PHOSPHATASE"/>
    <property type="match status" value="1"/>
</dbReference>
<dbReference type="Gene3D" id="3.40.720.10">
    <property type="entry name" value="Alkaline Phosphatase, subunit A"/>
    <property type="match status" value="1"/>
</dbReference>
<feature type="binding site" evidence="4">
    <location>
        <position position="342"/>
    </location>
    <ligand>
        <name>Zn(2+)</name>
        <dbReference type="ChEBI" id="CHEBI:29105"/>
        <label>2</label>
    </ligand>
</feature>
<feature type="signal peptide" evidence="7">
    <location>
        <begin position="1"/>
        <end position="30"/>
    </location>
</feature>
<keyword evidence="6" id="KW-0472">Membrane</keyword>
<feature type="transmembrane region" description="Helical" evidence="6">
    <location>
        <begin position="529"/>
        <end position="553"/>
    </location>
</feature>